<feature type="compositionally biased region" description="Basic and acidic residues" evidence="2">
    <location>
        <begin position="164"/>
        <end position="175"/>
    </location>
</feature>
<dbReference type="Pfam" id="PF15336">
    <property type="entry name" value="Auts2"/>
    <property type="match status" value="1"/>
</dbReference>
<feature type="region of interest" description="Disordered" evidence="2">
    <location>
        <begin position="1"/>
        <end position="70"/>
    </location>
</feature>
<dbReference type="AlphaFoldDB" id="A0A1B6C6J3"/>
<feature type="compositionally biased region" description="Basic and acidic residues" evidence="2">
    <location>
        <begin position="1006"/>
        <end position="1020"/>
    </location>
</feature>
<feature type="compositionally biased region" description="Low complexity" evidence="2">
    <location>
        <begin position="151"/>
        <end position="162"/>
    </location>
</feature>
<dbReference type="InterPro" id="IPR023246">
    <property type="entry name" value="AUTS2"/>
</dbReference>
<feature type="compositionally biased region" description="Basic and acidic residues" evidence="2">
    <location>
        <begin position="856"/>
        <end position="885"/>
    </location>
</feature>
<evidence type="ECO:0000256" key="2">
    <source>
        <dbReference type="SAM" id="MobiDB-lite"/>
    </source>
</evidence>
<proteinExistence type="predicted"/>
<gene>
    <name evidence="3" type="ORF">g.21794</name>
</gene>
<protein>
    <submittedName>
        <fullName evidence="3">Uncharacterized protein</fullName>
    </submittedName>
</protein>
<feature type="region of interest" description="Disordered" evidence="2">
    <location>
        <begin position="443"/>
        <end position="484"/>
    </location>
</feature>
<evidence type="ECO:0000256" key="1">
    <source>
        <dbReference type="ARBA" id="ARBA00022553"/>
    </source>
</evidence>
<accession>A0A1B6C6J3</accession>
<feature type="compositionally biased region" description="Polar residues" evidence="2">
    <location>
        <begin position="465"/>
        <end position="479"/>
    </location>
</feature>
<reference evidence="3" key="1">
    <citation type="submission" date="2015-12" db="EMBL/GenBank/DDBJ databases">
        <title>De novo transcriptome assembly of four potential Pierce s Disease insect vectors from Arizona vineyards.</title>
        <authorList>
            <person name="Tassone E.E."/>
        </authorList>
    </citation>
    <scope>NUCLEOTIDE SEQUENCE</scope>
</reference>
<dbReference type="PANTHER" id="PTHR14429">
    <property type="entry name" value="FIBROSIN FAMILY MEMBER"/>
    <property type="match status" value="1"/>
</dbReference>
<feature type="region of interest" description="Disordered" evidence="2">
    <location>
        <begin position="835"/>
        <end position="885"/>
    </location>
</feature>
<dbReference type="EMBL" id="GEDC01028172">
    <property type="protein sequence ID" value="JAS09126.1"/>
    <property type="molecule type" value="Transcribed_RNA"/>
</dbReference>
<feature type="compositionally biased region" description="Basic and acidic residues" evidence="2">
    <location>
        <begin position="1"/>
        <end position="12"/>
    </location>
</feature>
<dbReference type="PANTHER" id="PTHR14429:SF22">
    <property type="entry name" value="AGAP013055-PA"/>
    <property type="match status" value="1"/>
</dbReference>
<evidence type="ECO:0000313" key="3">
    <source>
        <dbReference type="EMBL" id="JAS09126.1"/>
    </source>
</evidence>
<name>A0A1B6C6J3_9HEMI</name>
<organism evidence="3">
    <name type="scientific">Clastoptera arizonana</name>
    <name type="common">Arizona spittle bug</name>
    <dbReference type="NCBI Taxonomy" id="38151"/>
    <lineage>
        <taxon>Eukaryota</taxon>
        <taxon>Metazoa</taxon>
        <taxon>Ecdysozoa</taxon>
        <taxon>Arthropoda</taxon>
        <taxon>Hexapoda</taxon>
        <taxon>Insecta</taxon>
        <taxon>Pterygota</taxon>
        <taxon>Neoptera</taxon>
        <taxon>Paraneoptera</taxon>
        <taxon>Hemiptera</taxon>
        <taxon>Auchenorrhyncha</taxon>
        <taxon>Cercopoidea</taxon>
        <taxon>Clastopteridae</taxon>
        <taxon>Clastoptera</taxon>
    </lineage>
</organism>
<feature type="region of interest" description="Disordered" evidence="2">
    <location>
        <begin position="973"/>
        <end position="1020"/>
    </location>
</feature>
<feature type="compositionally biased region" description="Polar residues" evidence="2">
    <location>
        <begin position="252"/>
        <end position="263"/>
    </location>
</feature>
<feature type="compositionally biased region" description="Low complexity" evidence="2">
    <location>
        <begin position="231"/>
        <end position="242"/>
    </location>
</feature>
<feature type="region of interest" description="Disordered" evidence="2">
    <location>
        <begin position="115"/>
        <end position="303"/>
    </location>
</feature>
<feature type="compositionally biased region" description="Basic residues" evidence="2">
    <location>
        <begin position="13"/>
        <end position="28"/>
    </location>
</feature>
<sequence length="1020" mass="112398">MICGKMEMEVKQRTQRNRRRERAQRMHAQKRENKTKNGIDSAEDDSPTREKPQRPPPPSRRKKNNKEPQFEEDVIDGFAILSFRSYEELENTIRLCGKTAAVTLGWDDVIKSEPHINHTPTKQPHVINNHDKVPTTHDPGTSDDSGRERLTTTNTTTTTNNTALRDRESSHDRLSDASSRCSSGRGYICDSEGDDDKVSDAGSVLFAPTTRKHELPGHHTPVSSPGPLPTPTVTVVPESVLSKPQQHPQPPSTVSLTQFSVTNGPLVGHSGHSNHPRLPSPTLPVVTSSVASQPPRPSIGVNSSYSSTQFVQSPVPNSVYISSHSHPATTSFMPPQHTPNSAYVSHPPPQSHCTTVLSDSSPIVVAAPSSYVPTAVPALSNYPPLYAPYNNTPYLSPIPSSRMNRSPLPAISTKCLDRSGIVTTTATAIITTTTTTSHRDIVSTPLVGRSHSPRGHSPTRERDSYSSNVSTLSRGSVTPVSLPAPPSNISPYNAPAPASVVQPPSTSSSLQYNKAPVWVGGTNANQIPPANSVVRHQLPHSHPHAFPTPIFAPPVASASSTAAPVPPPAPPPTNPIPFSAESLFQSNQADLLRRELDTRFLASQDRSLVPPPYLRTEMHHHQHQHTHVHQHAAPMLPPPPPTLFTPPIFKDIPKLGGVDSPFYRQNLGLSSYPGFSPGLLHPGLGSTPFAPPNHLPTFTPKQVTETSKPKPVKTGKWNAMHVRIAWEIYHHQQKQAAEVKVGVSLGTSNKGDLLRPPTHLFPGPPRTHDLSSFTAPHRTPHASFDNPSAHQTGPPFTNLGNSMFGRYPQTAPFPSLATFPHGTIHDPWSRLQSRTANFPAGIGPPWSLKPDPGLNEADRERERERERDKERERSRERERCRREEKQRRILAAQQQVNKVRDRSPIRENATVVSKEEEVVLLGRPPPHYLSRHPTSRALPAHFAPNPWDHPYRYEHLRFNPIMAAAFRDEEDQRAKLFGTYPPPPPHMRGKAPSPHRPVVPSHQHPIPHDLHKKEESSQSR</sequence>
<keyword evidence="1" id="KW-0597">Phosphoprotein</keyword>